<name>A0A3M9MND1_9BACT</name>
<dbReference type="EMBL" id="RJJD01000005">
    <property type="protein sequence ID" value="RNI27050.1"/>
    <property type="molecule type" value="Genomic_DNA"/>
</dbReference>
<organism evidence="1 2">
    <name type="scientific">Rufibacter latericius</name>
    <dbReference type="NCBI Taxonomy" id="2487040"/>
    <lineage>
        <taxon>Bacteria</taxon>
        <taxon>Pseudomonadati</taxon>
        <taxon>Bacteroidota</taxon>
        <taxon>Cytophagia</taxon>
        <taxon>Cytophagales</taxon>
        <taxon>Hymenobacteraceae</taxon>
        <taxon>Rufibacter</taxon>
    </lineage>
</organism>
<dbReference type="Proteomes" id="UP000272117">
    <property type="component" value="Unassembled WGS sequence"/>
</dbReference>
<dbReference type="AlphaFoldDB" id="A0A3M9MND1"/>
<gene>
    <name evidence="1" type="ORF">EFB08_10440</name>
</gene>
<protein>
    <submittedName>
        <fullName evidence="1">Uncharacterized protein</fullName>
    </submittedName>
</protein>
<evidence type="ECO:0000313" key="2">
    <source>
        <dbReference type="Proteomes" id="UP000272117"/>
    </source>
</evidence>
<comment type="caution">
    <text evidence="1">The sequence shown here is derived from an EMBL/GenBank/DDBJ whole genome shotgun (WGS) entry which is preliminary data.</text>
</comment>
<reference evidence="1 2" key="1">
    <citation type="submission" date="2018-11" db="EMBL/GenBank/DDBJ databases">
        <title>Rufibacter latericius sp. nov., isolated from water in Baiyang Lake.</title>
        <authorList>
            <person name="Yang Y."/>
        </authorList>
    </citation>
    <scope>NUCLEOTIDE SEQUENCE [LARGE SCALE GENOMIC DNA]</scope>
    <source>
        <strain evidence="1 2">R-22-1c-1</strain>
    </source>
</reference>
<sequence>MEKWRQIKLELFNLKTKARKIFRRGYEDLTMLIYYHDLKNQFQLLIVNPSNLLLLKKEITRAEAFRIMNTRA</sequence>
<proteinExistence type="predicted"/>
<keyword evidence="2" id="KW-1185">Reference proteome</keyword>
<evidence type="ECO:0000313" key="1">
    <source>
        <dbReference type="EMBL" id="RNI27050.1"/>
    </source>
</evidence>
<accession>A0A3M9MND1</accession>
<dbReference type="OrthoDB" id="853520at2"/>